<dbReference type="EMBL" id="CP002530">
    <property type="protein sequence ID" value="ADY35200.1"/>
    <property type="molecule type" value="Genomic_DNA"/>
</dbReference>
<dbReference type="Proteomes" id="UP000007486">
    <property type="component" value="Chromosome"/>
</dbReference>
<dbReference type="HOGENOM" id="CLU_391647_0_0_10"/>
<protein>
    <recommendedName>
        <fullName evidence="2">DUF4906 domain-containing protein</fullName>
    </recommendedName>
</protein>
<keyword evidence="4" id="KW-1185">Reference proteome</keyword>
<feature type="domain" description="DUF4906" evidence="2">
    <location>
        <begin position="261"/>
        <end position="334"/>
    </location>
</feature>
<dbReference type="Gene3D" id="2.60.40.2580">
    <property type="match status" value="1"/>
</dbReference>
<proteinExistence type="predicted"/>
<dbReference type="KEGG" id="bsa:Bacsa_0604"/>
<sequence length="790" mass="89388">MFMRYLVFLSAILCANILLGSCSEEKLAADKETSSNFEEGELTLASLKLAVNSFEVDVQSDSRAPEEDTEAERAIHDIWVFQFDATENHNLLIYPRYYTIANQSELDNLQVWLKPNITSTVYIVANTNQPNWITDETDVSSRANLEAQELYNLEPQFTNEGQSLSIPMTGYKDNVIINEESGTATNEVTIPVTRMFAKLCVKANINIDYMTLRSIAISRIPKASKVTARTGEGDDKTDYQNGYYYWNTTTFDLNGEEEHIVYVAENMQGIIEEDNNSGKNEGNAPAKALRLTVEVDRKDPVTGDNTHPNYVVYPGGNVLTDFNIKRNCIYNVTINITWDQDVHIPSSNCFVVVPGNLLSFEPYYREEKGGGYNFKDYLDVNDETGKKVIDKVEIIWQSKDAIGDNSNGDLVWYNSETQKIYVKTNTEGNALIAAYNKDDEIIWSWHIWVTDHDPANLSNAVRYTTYVWDSNGIYPDRPRTSGLEVMSCNLGALANEPENGQDTKPFGMLYQWGRKDPFPPVLKGNPGNYTVQNVGEYYDNSNEQVVGMTSAVDSTQLFHSISGTYMLNLSDPVYYAIQHPTVFICGTKEVMKGEQYVENILNYVAEGDWNHKHDDKLWGGLPPADDGSMEKYTINSQRNVHIYDNYGSSKTIFDPCPYGWRTAPGELWLGFTKTGLNPTNWDEVNNYPAPGWNSSWWGTYIYMQSWKGENGNGYTYFPNQGTRVGDGYGIRVGSCGNYHNATTDSDNRVNILHIHNSARLFHIFEFEFPMYYVKSVAGPIRCVRDPNPGQ</sequence>
<keyword evidence="1" id="KW-0732">Signal</keyword>
<gene>
    <name evidence="3" type="ordered locus">Bacsa_0604</name>
</gene>
<evidence type="ECO:0000313" key="4">
    <source>
        <dbReference type="Proteomes" id="UP000007486"/>
    </source>
</evidence>
<evidence type="ECO:0000259" key="2">
    <source>
        <dbReference type="Pfam" id="PF16249"/>
    </source>
</evidence>
<feature type="signal peptide" evidence="1">
    <location>
        <begin position="1"/>
        <end position="28"/>
    </location>
</feature>
<dbReference type="AlphaFoldDB" id="F0R0G4"/>
<feature type="chain" id="PRO_5003254708" description="DUF4906 domain-containing protein" evidence="1">
    <location>
        <begin position="29"/>
        <end position="790"/>
    </location>
</feature>
<accession>F0R0G4</accession>
<dbReference type="STRING" id="667015.Bacsa_0604"/>
<dbReference type="eggNOG" id="ENOG5030J9J">
    <property type="taxonomic scope" value="Bacteria"/>
</dbReference>
<organism evidence="3 4">
    <name type="scientific">Phocaeicola salanitronis (strain DSM 18170 / JCM 13657 / CCUG 60908 / BL78)</name>
    <name type="common">Bacteroides salanitronis</name>
    <dbReference type="NCBI Taxonomy" id="667015"/>
    <lineage>
        <taxon>Bacteria</taxon>
        <taxon>Pseudomonadati</taxon>
        <taxon>Bacteroidota</taxon>
        <taxon>Bacteroidia</taxon>
        <taxon>Bacteroidales</taxon>
        <taxon>Bacteroidaceae</taxon>
        <taxon>Phocaeicola</taxon>
    </lineage>
</organism>
<dbReference type="InterPro" id="IPR032594">
    <property type="entry name" value="DUF4906"/>
</dbReference>
<evidence type="ECO:0000256" key="1">
    <source>
        <dbReference type="SAM" id="SignalP"/>
    </source>
</evidence>
<reference evidence="3 4" key="1">
    <citation type="journal article" date="2011" name="Stand. Genomic Sci.">
        <title>Complete genome sequence of Bacteroides salanitronis type strain (BL78).</title>
        <authorList>
            <person name="Gronow S."/>
            <person name="Held B."/>
            <person name="Lucas S."/>
            <person name="Lapidus A."/>
            <person name="Del Rio T.G."/>
            <person name="Nolan M."/>
            <person name="Tice H."/>
            <person name="Deshpande S."/>
            <person name="Cheng J.F."/>
            <person name="Pitluck S."/>
            <person name="Liolios K."/>
            <person name="Pagani I."/>
            <person name="Ivanova N."/>
            <person name="Mavromatis K."/>
            <person name="Pati A."/>
            <person name="Tapia R."/>
            <person name="Han C."/>
            <person name="Goodwin L."/>
            <person name="Chen A."/>
            <person name="Palaniappan K."/>
            <person name="Land M."/>
            <person name="Hauser L."/>
            <person name="Chang Y.J."/>
            <person name="Jeffries C.D."/>
            <person name="Brambilla E.M."/>
            <person name="Rohde M."/>
            <person name="Goker M."/>
            <person name="Detter J.C."/>
            <person name="Woyke T."/>
            <person name="Bristow J."/>
            <person name="Markowitz V."/>
            <person name="Hugenholtz P."/>
            <person name="Kyrpides N.C."/>
            <person name="Klenk H.P."/>
            <person name="Eisen J.A."/>
        </authorList>
    </citation>
    <scope>NUCLEOTIDE SEQUENCE [LARGE SCALE GENOMIC DNA]</scope>
    <source>
        <strain evidence="3 4">DSM 18170</strain>
    </source>
</reference>
<evidence type="ECO:0000313" key="3">
    <source>
        <dbReference type="EMBL" id="ADY35200.1"/>
    </source>
</evidence>
<dbReference type="Pfam" id="PF16249">
    <property type="entry name" value="DUF4906"/>
    <property type="match status" value="1"/>
</dbReference>
<name>F0R0G4_PHOSB</name>
<dbReference type="PROSITE" id="PS51257">
    <property type="entry name" value="PROKAR_LIPOPROTEIN"/>
    <property type="match status" value="1"/>
</dbReference>